<accession>A0AAV6H0P7</accession>
<sequence length="133" mass="14399">MAMIEVPKDDSINSFCSSCSSISDKVYVPWGCELTSSKATAVFEVDYPLECQFFVKTICLSAGASDDMHVVAVCDGDGRVKEVPIATLRHTMPMVSFQAFELIPPVTFKLASGQGPVFITGQHITIGLEEDES</sequence>
<evidence type="ECO:0000256" key="1">
    <source>
        <dbReference type="ARBA" id="ARBA00004123"/>
    </source>
</evidence>
<dbReference type="GO" id="GO:0042393">
    <property type="term" value="F:histone binding"/>
    <property type="evidence" value="ECO:0007669"/>
    <property type="project" value="TreeGrafter"/>
</dbReference>
<dbReference type="GO" id="GO:0003682">
    <property type="term" value="F:chromatin binding"/>
    <property type="evidence" value="ECO:0007669"/>
    <property type="project" value="TreeGrafter"/>
</dbReference>
<dbReference type="Gene3D" id="2.60.120.340">
    <property type="entry name" value="Nucleoplasmin core domain"/>
    <property type="match status" value="1"/>
</dbReference>
<gene>
    <name evidence="5" type="ORF">AALO_G00062150</name>
</gene>
<feature type="domain" description="Nucleoplasmin core" evidence="4">
    <location>
        <begin position="30"/>
        <end position="124"/>
    </location>
</feature>
<evidence type="ECO:0000256" key="3">
    <source>
        <dbReference type="ARBA" id="ARBA00023242"/>
    </source>
</evidence>
<comment type="caution">
    <text evidence="5">The sequence shown here is derived from an EMBL/GenBank/DDBJ whole genome shotgun (WGS) entry which is preliminary data.</text>
</comment>
<dbReference type="AlphaFoldDB" id="A0AAV6H0P7"/>
<dbReference type="Proteomes" id="UP000823561">
    <property type="component" value="Chromosome 5"/>
</dbReference>
<evidence type="ECO:0000256" key="2">
    <source>
        <dbReference type="ARBA" id="ARBA00010744"/>
    </source>
</evidence>
<dbReference type="InterPro" id="IPR036824">
    <property type="entry name" value="Nucleoplasmin_core_dom_sf"/>
</dbReference>
<proteinExistence type="inferred from homology"/>
<dbReference type="GO" id="GO:0003723">
    <property type="term" value="F:RNA binding"/>
    <property type="evidence" value="ECO:0007669"/>
    <property type="project" value="TreeGrafter"/>
</dbReference>
<dbReference type="SUPFAM" id="SSF69203">
    <property type="entry name" value="Nucleoplasmin-like core domain"/>
    <property type="match status" value="1"/>
</dbReference>
<dbReference type="Pfam" id="PF03066">
    <property type="entry name" value="Nucleoplasmin"/>
    <property type="match status" value="1"/>
</dbReference>
<evidence type="ECO:0000259" key="4">
    <source>
        <dbReference type="Pfam" id="PF03066"/>
    </source>
</evidence>
<dbReference type="PANTHER" id="PTHR22747">
    <property type="entry name" value="NUCLEOPLASMIN"/>
    <property type="match status" value="1"/>
</dbReference>
<dbReference type="GO" id="GO:0005654">
    <property type="term" value="C:nucleoplasm"/>
    <property type="evidence" value="ECO:0007669"/>
    <property type="project" value="TreeGrafter"/>
</dbReference>
<protein>
    <recommendedName>
        <fullName evidence="4">Nucleoplasmin core domain-containing protein</fullName>
    </recommendedName>
</protein>
<dbReference type="EMBL" id="JADWDJ010000005">
    <property type="protein sequence ID" value="KAG5280619.1"/>
    <property type="molecule type" value="Genomic_DNA"/>
</dbReference>
<dbReference type="InterPro" id="IPR024057">
    <property type="entry name" value="Nucleoplasmin_core_dom"/>
</dbReference>
<keyword evidence="3" id="KW-0539">Nucleus</keyword>
<keyword evidence="6" id="KW-1185">Reference proteome</keyword>
<dbReference type="GO" id="GO:0005730">
    <property type="term" value="C:nucleolus"/>
    <property type="evidence" value="ECO:0007669"/>
    <property type="project" value="TreeGrafter"/>
</dbReference>
<dbReference type="InterPro" id="IPR004301">
    <property type="entry name" value="Nucleoplasmin"/>
</dbReference>
<dbReference type="GO" id="GO:0006338">
    <property type="term" value="P:chromatin remodeling"/>
    <property type="evidence" value="ECO:0007669"/>
    <property type="project" value="TreeGrafter"/>
</dbReference>
<comment type="similarity">
    <text evidence="2">Belongs to the nucleoplasmin family.</text>
</comment>
<dbReference type="GO" id="GO:0005737">
    <property type="term" value="C:cytoplasm"/>
    <property type="evidence" value="ECO:0007669"/>
    <property type="project" value="TreeGrafter"/>
</dbReference>
<evidence type="ECO:0000313" key="5">
    <source>
        <dbReference type="EMBL" id="KAG5280619.1"/>
    </source>
</evidence>
<comment type="subcellular location">
    <subcellularLocation>
        <location evidence="1">Nucleus</location>
    </subcellularLocation>
</comment>
<name>A0AAV6H0P7_9TELE</name>
<organism evidence="5 6">
    <name type="scientific">Alosa alosa</name>
    <name type="common">allis shad</name>
    <dbReference type="NCBI Taxonomy" id="278164"/>
    <lineage>
        <taxon>Eukaryota</taxon>
        <taxon>Metazoa</taxon>
        <taxon>Chordata</taxon>
        <taxon>Craniata</taxon>
        <taxon>Vertebrata</taxon>
        <taxon>Euteleostomi</taxon>
        <taxon>Actinopterygii</taxon>
        <taxon>Neopterygii</taxon>
        <taxon>Teleostei</taxon>
        <taxon>Clupei</taxon>
        <taxon>Clupeiformes</taxon>
        <taxon>Clupeoidei</taxon>
        <taxon>Clupeidae</taxon>
        <taxon>Alosa</taxon>
    </lineage>
</organism>
<reference evidence="5" key="1">
    <citation type="submission" date="2020-10" db="EMBL/GenBank/DDBJ databases">
        <title>Chromosome-scale genome assembly of the Allis shad, Alosa alosa.</title>
        <authorList>
            <person name="Margot Z."/>
            <person name="Christophe K."/>
            <person name="Cabau C."/>
            <person name="Louis A."/>
            <person name="Berthelot C."/>
            <person name="Parey E."/>
            <person name="Roest Crollius H."/>
            <person name="Montfort J."/>
            <person name="Robinson-Rechavi M."/>
            <person name="Bucao C."/>
            <person name="Bouchez O."/>
            <person name="Gislard M."/>
            <person name="Lluch J."/>
            <person name="Milhes M."/>
            <person name="Lampietro C."/>
            <person name="Lopez Roques C."/>
            <person name="Donnadieu C."/>
            <person name="Braasch I."/>
            <person name="Desvignes T."/>
            <person name="Postlethwait J."/>
            <person name="Bobe J."/>
            <person name="Guiguen Y."/>
        </authorList>
    </citation>
    <scope>NUCLEOTIDE SEQUENCE</scope>
    <source>
        <strain evidence="5">M-15738</strain>
        <tissue evidence="5">Blood</tissue>
    </source>
</reference>
<evidence type="ECO:0000313" key="6">
    <source>
        <dbReference type="Proteomes" id="UP000823561"/>
    </source>
</evidence>
<dbReference type="PANTHER" id="PTHR22747:SF39">
    <property type="entry name" value="NUCLEOPLASMIN CORE DOMAIN-CONTAINING PROTEIN"/>
    <property type="match status" value="1"/>
</dbReference>